<proteinExistence type="inferred from homology"/>
<dbReference type="GO" id="GO:0006220">
    <property type="term" value="P:pyrimidine nucleotide metabolic process"/>
    <property type="evidence" value="ECO:0007669"/>
    <property type="project" value="UniProtKB-UniRule"/>
</dbReference>
<dbReference type="Pfam" id="PF02224">
    <property type="entry name" value="Cytidylate_kin"/>
    <property type="match status" value="1"/>
</dbReference>
<reference evidence="10 11" key="1">
    <citation type="submission" date="2020-04" db="EMBL/GenBank/DDBJ databases">
        <title>Complete genome sequence of Spiroplasma platyhelix ATCC 51748, an insect isolate.</title>
        <authorList>
            <person name="Green E.A."/>
            <person name="Klassen J.L."/>
        </authorList>
    </citation>
    <scope>NUCLEOTIDE SEQUENCE [LARGE SCALE GENOMIC DNA]</scope>
    <source>
        <strain evidence="10 11">PALS-1</strain>
    </source>
</reference>
<comment type="catalytic activity">
    <reaction evidence="7 8">
        <text>CMP + ATP = CDP + ADP</text>
        <dbReference type="Rhea" id="RHEA:11600"/>
        <dbReference type="ChEBI" id="CHEBI:30616"/>
        <dbReference type="ChEBI" id="CHEBI:58069"/>
        <dbReference type="ChEBI" id="CHEBI:60377"/>
        <dbReference type="ChEBI" id="CHEBI:456216"/>
        <dbReference type="EC" id="2.7.4.25"/>
    </reaction>
</comment>
<feature type="binding site" evidence="8">
    <location>
        <begin position="11"/>
        <end position="19"/>
    </location>
    <ligand>
        <name>ATP</name>
        <dbReference type="ChEBI" id="CHEBI:30616"/>
    </ligand>
</feature>
<evidence type="ECO:0000259" key="9">
    <source>
        <dbReference type="Pfam" id="PF02224"/>
    </source>
</evidence>
<dbReference type="InterPro" id="IPR011994">
    <property type="entry name" value="Cytidylate_kinase_dom"/>
</dbReference>
<dbReference type="InterPro" id="IPR003136">
    <property type="entry name" value="Cytidylate_kin"/>
</dbReference>
<dbReference type="EC" id="2.7.4.25" evidence="8"/>
<dbReference type="NCBIfam" id="TIGR00017">
    <property type="entry name" value="cmk"/>
    <property type="match status" value="1"/>
</dbReference>
<dbReference type="Proteomes" id="UP000584587">
    <property type="component" value="Unassembled WGS sequence"/>
</dbReference>
<evidence type="ECO:0000256" key="4">
    <source>
        <dbReference type="ARBA" id="ARBA00022777"/>
    </source>
</evidence>
<dbReference type="HAMAP" id="MF_00238">
    <property type="entry name" value="Cytidyl_kinase_type1"/>
    <property type="match status" value="1"/>
</dbReference>
<organism evidence="10 11">
    <name type="scientific">Spiroplasma platyhelix PALS-1</name>
    <dbReference type="NCBI Taxonomy" id="1276218"/>
    <lineage>
        <taxon>Bacteria</taxon>
        <taxon>Bacillati</taxon>
        <taxon>Mycoplasmatota</taxon>
        <taxon>Mollicutes</taxon>
        <taxon>Entomoplasmatales</taxon>
        <taxon>Spiroplasmataceae</taxon>
        <taxon>Spiroplasma</taxon>
    </lineage>
</organism>
<sequence length="222" mass="25141">MSSKINIAIDGPAASGKSAAAQLLAKEIDYIFVDTGIIYRSFTLFCLANNFNLQDQTLLLSALNTFEIKWTNNHFLFNNQPITDEIYSSTVTKSVPIIAAIPEIRAEFVKKIQEIVSPKGYIVVGRDITSVVLPDAELKVFLTSSLQARSIRRWKQYLSEGIDITQDRVYQDMLNRDQGDENRNVGQLTIVSDAIVLDNSDYDLQTTVKKLLEIFLKYREEH</sequence>
<keyword evidence="5 8" id="KW-0067">ATP-binding</keyword>
<dbReference type="GO" id="GO:0005737">
    <property type="term" value="C:cytoplasm"/>
    <property type="evidence" value="ECO:0007669"/>
    <property type="project" value="UniProtKB-SubCell"/>
</dbReference>
<dbReference type="InterPro" id="IPR027417">
    <property type="entry name" value="P-loop_NTPase"/>
</dbReference>
<keyword evidence="4 8" id="KW-0418">Kinase</keyword>
<evidence type="ECO:0000313" key="10">
    <source>
        <dbReference type="EMBL" id="NKE38313.1"/>
    </source>
</evidence>
<comment type="caution">
    <text evidence="10">The sequence shown here is derived from an EMBL/GenBank/DDBJ whole genome shotgun (WGS) entry which is preliminary data.</text>
</comment>
<dbReference type="AlphaFoldDB" id="A0A846U8V6"/>
<evidence type="ECO:0000256" key="6">
    <source>
        <dbReference type="ARBA" id="ARBA00047615"/>
    </source>
</evidence>
<evidence type="ECO:0000256" key="3">
    <source>
        <dbReference type="ARBA" id="ARBA00022741"/>
    </source>
</evidence>
<keyword evidence="8" id="KW-0963">Cytoplasm</keyword>
<dbReference type="GO" id="GO:0005524">
    <property type="term" value="F:ATP binding"/>
    <property type="evidence" value="ECO:0007669"/>
    <property type="project" value="UniProtKB-UniRule"/>
</dbReference>
<dbReference type="EMBL" id="JAAVVK010000001">
    <property type="protein sequence ID" value="NKE38313.1"/>
    <property type="molecule type" value="Genomic_DNA"/>
</dbReference>
<evidence type="ECO:0000256" key="2">
    <source>
        <dbReference type="ARBA" id="ARBA00022679"/>
    </source>
</evidence>
<gene>
    <name evidence="8 10" type="primary">cmk</name>
    <name evidence="10" type="ORF">HER12_00895</name>
</gene>
<protein>
    <recommendedName>
        <fullName evidence="8">Cytidylate kinase</fullName>
        <shortName evidence="8">CK</shortName>
        <ecNumber evidence="8">2.7.4.25</ecNumber>
    </recommendedName>
    <alternativeName>
        <fullName evidence="8">Cytidine monophosphate kinase</fullName>
        <shortName evidence="8">CMP kinase</shortName>
    </alternativeName>
</protein>
<keyword evidence="3 8" id="KW-0547">Nucleotide-binding</keyword>
<accession>A0A846U8V6</accession>
<dbReference type="CDD" id="cd02020">
    <property type="entry name" value="CMPK"/>
    <property type="match status" value="1"/>
</dbReference>
<evidence type="ECO:0000313" key="11">
    <source>
        <dbReference type="Proteomes" id="UP000584587"/>
    </source>
</evidence>
<feature type="domain" description="Cytidylate kinase" evidence="9">
    <location>
        <begin position="7"/>
        <end position="215"/>
    </location>
</feature>
<dbReference type="GO" id="GO:0036431">
    <property type="term" value="F:dCMP kinase activity"/>
    <property type="evidence" value="ECO:0007669"/>
    <property type="project" value="InterPro"/>
</dbReference>
<evidence type="ECO:0000256" key="8">
    <source>
        <dbReference type="HAMAP-Rule" id="MF_00238"/>
    </source>
</evidence>
<evidence type="ECO:0000256" key="7">
    <source>
        <dbReference type="ARBA" id="ARBA00048478"/>
    </source>
</evidence>
<evidence type="ECO:0000256" key="5">
    <source>
        <dbReference type="ARBA" id="ARBA00022840"/>
    </source>
</evidence>
<name>A0A846U8V6_9MOLU</name>
<dbReference type="Gene3D" id="3.40.50.300">
    <property type="entry name" value="P-loop containing nucleotide triphosphate hydrolases"/>
    <property type="match status" value="1"/>
</dbReference>
<keyword evidence="11" id="KW-1185">Reference proteome</keyword>
<dbReference type="RefSeq" id="WP_168104785.1">
    <property type="nucleotide sequence ID" value="NZ_CP051215.1"/>
</dbReference>
<comment type="similarity">
    <text evidence="1 8">Belongs to the cytidylate kinase family. Type 1 subfamily.</text>
</comment>
<keyword evidence="2 8" id="KW-0808">Transferase</keyword>
<dbReference type="SUPFAM" id="SSF52540">
    <property type="entry name" value="P-loop containing nucleoside triphosphate hydrolases"/>
    <property type="match status" value="1"/>
</dbReference>
<comment type="subcellular location">
    <subcellularLocation>
        <location evidence="8">Cytoplasm</location>
    </subcellularLocation>
</comment>
<comment type="catalytic activity">
    <reaction evidence="6 8">
        <text>dCMP + ATP = dCDP + ADP</text>
        <dbReference type="Rhea" id="RHEA:25094"/>
        <dbReference type="ChEBI" id="CHEBI:30616"/>
        <dbReference type="ChEBI" id="CHEBI:57566"/>
        <dbReference type="ChEBI" id="CHEBI:58593"/>
        <dbReference type="ChEBI" id="CHEBI:456216"/>
        <dbReference type="EC" id="2.7.4.25"/>
    </reaction>
</comment>
<evidence type="ECO:0000256" key="1">
    <source>
        <dbReference type="ARBA" id="ARBA00009427"/>
    </source>
</evidence>